<evidence type="ECO:0000313" key="1">
    <source>
        <dbReference type="EMBL" id="PIO22881.1"/>
    </source>
</evidence>
<protein>
    <submittedName>
        <fullName evidence="1">Uncharacterized protein</fullName>
    </submittedName>
</protein>
<proteinExistence type="predicted"/>
<name>A0A2G9R6I2_AQUCT</name>
<accession>A0A2G9R6I2</accession>
<gene>
    <name evidence="1" type="ORF">AB205_0037440</name>
</gene>
<organism evidence="1">
    <name type="scientific">Aquarana catesbeiana</name>
    <name type="common">American bullfrog</name>
    <name type="synonym">Rana catesbeiana</name>
    <dbReference type="NCBI Taxonomy" id="8400"/>
    <lineage>
        <taxon>Eukaryota</taxon>
        <taxon>Metazoa</taxon>
        <taxon>Chordata</taxon>
        <taxon>Craniata</taxon>
        <taxon>Vertebrata</taxon>
        <taxon>Euteleostomi</taxon>
        <taxon>Amphibia</taxon>
        <taxon>Batrachia</taxon>
        <taxon>Anura</taxon>
        <taxon>Neobatrachia</taxon>
        <taxon>Ranoidea</taxon>
        <taxon>Ranidae</taxon>
        <taxon>Aquarana</taxon>
    </lineage>
</organism>
<dbReference type="EMBL" id="KV980755">
    <property type="protein sequence ID" value="PIO22881.1"/>
    <property type="molecule type" value="Genomic_DNA"/>
</dbReference>
<reference evidence="1" key="1">
    <citation type="submission" date="2017-08" db="EMBL/GenBank/DDBJ databases">
        <title>Assembly of the North American Bullfrog Genome.</title>
        <authorList>
            <person name="Warren R.L."/>
            <person name="Vandervalk B.P."/>
            <person name="Kucuk E."/>
            <person name="Birol I."/>
            <person name="Helbing C."/>
            <person name="Pandoh P."/>
            <person name="Behsaz B."/>
            <person name="Mohamadi H."/>
            <person name="Chu J."/>
            <person name="Jackman S."/>
            <person name="Hammond S.A."/>
            <person name="Veldhoen N."/>
            <person name="Kirk H."/>
            <person name="Zhao Y."/>
            <person name="Coope R."/>
            <person name="Pleasance S."/>
            <person name="Moore R."/>
            <person name="Holt R."/>
        </authorList>
    </citation>
    <scope>NUCLEOTIDE SEQUENCE</scope>
    <source>
        <strain evidence="1">Bruno</strain>
        <tissue evidence="1">Liver</tissue>
    </source>
</reference>
<sequence length="80" mass="8638">MGEDSTVSIQEELGDPARWITIIMQSSKTALSVNDKPLELMGYQWFQQSCILVALLSGQEVMGNSLGTGSEVASSQGMKQ</sequence>
<dbReference type="AlphaFoldDB" id="A0A2G9R6I2"/>